<proteinExistence type="inferred from homology"/>
<dbReference type="PROSITE" id="PS51740">
    <property type="entry name" value="SPOVT_ABRB"/>
    <property type="match status" value="1"/>
</dbReference>
<dbReference type="NCBIfam" id="NF010128">
    <property type="entry name" value="PRK13605.1"/>
    <property type="match status" value="1"/>
</dbReference>
<keyword evidence="3 7" id="KW-0255">Endonuclease</keyword>
<evidence type="ECO:0000256" key="1">
    <source>
        <dbReference type="ARBA" id="ARBA00022490"/>
    </source>
</evidence>
<evidence type="ECO:0000259" key="9">
    <source>
        <dbReference type="PROSITE" id="PS51740"/>
    </source>
</evidence>
<dbReference type="RefSeq" id="WP_153743749.1">
    <property type="nucleotide sequence ID" value="NZ_CP045843.1"/>
</dbReference>
<sequence>MTNADCIADSFDPEVSPENKRHLTVSYASRHPDYQRIPAVMMKGAWLEAAGFSTGTKVEVRVMKGCIVLTAIEPETDEVQGMMRAVGKLSGRKQRQVREFIGVIGGK</sequence>
<dbReference type="EC" id="3.1.-.-" evidence="7"/>
<dbReference type="InterPro" id="IPR014944">
    <property type="entry name" value="Toxin_SymE-like"/>
</dbReference>
<evidence type="ECO:0000313" key="10">
    <source>
        <dbReference type="EMBL" id="QGH31627.1"/>
    </source>
</evidence>
<keyword evidence="11" id="KW-1185">Reference proteome</keyword>
<keyword evidence="6 8" id="KW-0238">DNA-binding</keyword>
<name>A0ABX6DW36_KLUIN</name>
<keyword evidence="1 7" id="KW-0963">Cytoplasm</keyword>
<keyword evidence="5 7" id="KW-0694">RNA-binding</keyword>
<dbReference type="InterPro" id="IPR020883">
    <property type="entry name" value="TypeI_TA_SymE"/>
</dbReference>
<evidence type="ECO:0000256" key="8">
    <source>
        <dbReference type="PROSITE-ProRule" id="PRU01076"/>
    </source>
</evidence>
<dbReference type="InterPro" id="IPR007159">
    <property type="entry name" value="SpoVT-AbrB_dom"/>
</dbReference>
<feature type="domain" description="SpoVT-AbrB" evidence="9">
    <location>
        <begin position="29"/>
        <end position="74"/>
    </location>
</feature>
<keyword evidence="2 7" id="KW-0540">Nuclease</keyword>
<accession>A0ABX6DW36</accession>
<organism evidence="10 11">
    <name type="scientific">Kluyvera intermedia</name>
    <name type="common">Enterobacter intermedius</name>
    <dbReference type="NCBI Taxonomy" id="61648"/>
    <lineage>
        <taxon>Bacteria</taxon>
        <taxon>Pseudomonadati</taxon>
        <taxon>Pseudomonadota</taxon>
        <taxon>Gammaproteobacteria</taxon>
        <taxon>Enterobacterales</taxon>
        <taxon>Enterobacteriaceae</taxon>
        <taxon>Kluyvera</taxon>
    </lineage>
</organism>
<reference evidence="10 11" key="1">
    <citation type="submission" date="2019-10" db="EMBL/GenBank/DDBJ databases">
        <title>Complete genome sequencing of drug resistant plasmids in Kluyvera intermedia.</title>
        <authorList>
            <person name="Ke C."/>
            <person name="Jian S."/>
        </authorList>
    </citation>
    <scope>NUCLEOTIDE SEQUENCE [LARGE SCALE GENOMIC DNA]</scope>
    <source>
        <strain evidence="10 11">N2-1</strain>
    </source>
</reference>
<dbReference type="EMBL" id="CP045845">
    <property type="protein sequence ID" value="QGH31627.1"/>
    <property type="molecule type" value="Genomic_DNA"/>
</dbReference>
<evidence type="ECO:0000256" key="3">
    <source>
        <dbReference type="ARBA" id="ARBA00022759"/>
    </source>
</evidence>
<dbReference type="Proteomes" id="UP000344450">
    <property type="component" value="Chromosome"/>
</dbReference>
<protein>
    <recommendedName>
        <fullName evidence="7">Endoribonuclease SymE</fullName>
        <ecNumber evidence="7">3.1.-.-</ecNumber>
    </recommendedName>
</protein>
<dbReference type="HAMAP" id="MF_01193">
    <property type="entry name" value="Endoribonucl_SymE"/>
    <property type="match status" value="1"/>
</dbReference>
<gene>
    <name evidence="7 10" type="primary">symE</name>
    <name evidence="10" type="ORF">GHC21_18990</name>
</gene>
<dbReference type="Pfam" id="PF08845">
    <property type="entry name" value="SymE_toxin"/>
    <property type="match status" value="1"/>
</dbReference>
<evidence type="ECO:0000256" key="6">
    <source>
        <dbReference type="ARBA" id="ARBA00023125"/>
    </source>
</evidence>
<evidence type="ECO:0000256" key="2">
    <source>
        <dbReference type="ARBA" id="ARBA00022722"/>
    </source>
</evidence>
<evidence type="ECO:0000313" key="11">
    <source>
        <dbReference type="Proteomes" id="UP000344450"/>
    </source>
</evidence>
<evidence type="ECO:0000256" key="5">
    <source>
        <dbReference type="ARBA" id="ARBA00022884"/>
    </source>
</evidence>
<evidence type="ECO:0000256" key="4">
    <source>
        <dbReference type="ARBA" id="ARBA00022801"/>
    </source>
</evidence>
<comment type="subcellular location">
    <subcellularLocation>
        <location evidence="7">Cytoplasm</location>
    </subcellularLocation>
</comment>
<dbReference type="GeneID" id="91974518"/>
<evidence type="ECO:0000256" key="7">
    <source>
        <dbReference type="HAMAP-Rule" id="MF_01193"/>
    </source>
</evidence>
<comment type="function">
    <text evidence="7">Involved in the degradation and recycling of damaged RNA. It is itself a target for degradation by the ATP-dependent protease Lon.</text>
</comment>
<comment type="similarity">
    <text evidence="7">Belongs to the SymE family.</text>
</comment>
<keyword evidence="4 7" id="KW-0378">Hydrolase</keyword>